<dbReference type="HAMAP" id="MF_02071">
    <property type="entry name" value="RlpA"/>
    <property type="match status" value="1"/>
</dbReference>
<dbReference type="GO" id="GO:0071555">
    <property type="term" value="P:cell wall organization"/>
    <property type="evidence" value="ECO:0007669"/>
    <property type="project" value="UniProtKB-KW"/>
</dbReference>
<evidence type="ECO:0000259" key="5">
    <source>
        <dbReference type="Pfam" id="PF03330"/>
    </source>
</evidence>
<keyword evidence="3 6" id="KW-0449">Lipoprotein</keyword>
<dbReference type="Pfam" id="PF03330">
    <property type="entry name" value="DPBB_1"/>
    <property type="match status" value="1"/>
</dbReference>
<evidence type="ECO:0000256" key="1">
    <source>
        <dbReference type="ARBA" id="ARBA00023239"/>
    </source>
</evidence>
<dbReference type="Proteomes" id="UP000000639">
    <property type="component" value="Chromosome"/>
</dbReference>
<name>A1SVP1_PSYIN</name>
<organism evidence="6 7">
    <name type="scientific">Psychromonas ingrahamii (strain DSM 17664 / CCUG 51855 / 37)</name>
    <dbReference type="NCBI Taxonomy" id="357804"/>
    <lineage>
        <taxon>Bacteria</taxon>
        <taxon>Pseudomonadati</taxon>
        <taxon>Pseudomonadota</taxon>
        <taxon>Gammaproteobacteria</taxon>
        <taxon>Alteromonadales</taxon>
        <taxon>Psychromonadaceae</taxon>
        <taxon>Psychromonas</taxon>
    </lineage>
</organism>
<keyword evidence="3" id="KW-0472">Membrane</keyword>
<accession>A1SVP1</accession>
<dbReference type="CDD" id="cd22268">
    <property type="entry name" value="DPBB_RlpA-like"/>
    <property type="match status" value="1"/>
</dbReference>
<dbReference type="AlphaFoldDB" id="A1SVP1"/>
<dbReference type="InterPro" id="IPR012997">
    <property type="entry name" value="RplA"/>
</dbReference>
<evidence type="ECO:0000256" key="3">
    <source>
        <dbReference type="HAMAP-Rule" id="MF_02071"/>
    </source>
</evidence>
<reference evidence="6 7" key="1">
    <citation type="submission" date="2007-01" db="EMBL/GenBank/DDBJ databases">
        <title>Complete sequence of Psychromonas ingrahamii 37.</title>
        <authorList>
            <consortium name="US DOE Joint Genome Institute"/>
            <person name="Copeland A."/>
            <person name="Lucas S."/>
            <person name="Lapidus A."/>
            <person name="Barry K."/>
            <person name="Detter J.C."/>
            <person name="Glavina del Rio T."/>
            <person name="Hammon N."/>
            <person name="Israni S."/>
            <person name="Dalin E."/>
            <person name="Tice H."/>
            <person name="Pitluck S."/>
            <person name="Thompson L.S."/>
            <person name="Brettin T."/>
            <person name="Bruce D."/>
            <person name="Han C."/>
            <person name="Tapia R."/>
            <person name="Schmutz J."/>
            <person name="Larimer F."/>
            <person name="Land M."/>
            <person name="Hauser L."/>
            <person name="Kyrpides N."/>
            <person name="Ivanova N."/>
            <person name="Staley J."/>
            <person name="Richardson P."/>
        </authorList>
    </citation>
    <scope>NUCLEOTIDE SEQUENCE [LARGE SCALE GENOMIC DNA]</scope>
    <source>
        <strain evidence="6 7">37</strain>
    </source>
</reference>
<dbReference type="OrthoDB" id="9779128at2"/>
<dbReference type="PANTHER" id="PTHR34183">
    <property type="entry name" value="ENDOLYTIC PEPTIDOGLYCAN TRANSGLYCOSYLASE RLPA"/>
    <property type="match status" value="1"/>
</dbReference>
<keyword evidence="3" id="KW-0564">Palmitate</keyword>
<dbReference type="EC" id="4.2.2.-" evidence="3"/>
<dbReference type="Gene3D" id="2.40.40.10">
    <property type="entry name" value="RlpA-like domain"/>
    <property type="match status" value="1"/>
</dbReference>
<sequence>MMTLSIKRLTIAVFAITLFACMPVLSRSRDGYKEVGKASFYANKFQGRLTASGAVFDQNAKTAAHKKLSFGSKVKVTNLTNGKSIMVIINDRGPFVKGRIIDLLRSAFSLIGSLDSGVIKVRIEVVR</sequence>
<evidence type="ECO:0000256" key="4">
    <source>
        <dbReference type="RuleBase" id="RU003495"/>
    </source>
</evidence>
<dbReference type="HOGENOM" id="CLU_042923_7_1_6"/>
<dbReference type="NCBIfam" id="TIGR00413">
    <property type="entry name" value="rlpA"/>
    <property type="match status" value="1"/>
</dbReference>
<dbReference type="KEGG" id="pin:Ping_1773"/>
<keyword evidence="1 3" id="KW-0456">Lyase</keyword>
<dbReference type="GO" id="GO:0008932">
    <property type="term" value="F:lytic endotransglycosylase activity"/>
    <property type="evidence" value="ECO:0007669"/>
    <property type="project" value="UniProtKB-UniRule"/>
</dbReference>
<dbReference type="EMBL" id="CP000510">
    <property type="protein sequence ID" value="ABM03556.1"/>
    <property type="molecule type" value="Genomic_DNA"/>
</dbReference>
<proteinExistence type="inferred from homology"/>
<evidence type="ECO:0000313" key="7">
    <source>
        <dbReference type="Proteomes" id="UP000000639"/>
    </source>
</evidence>
<dbReference type="PANTHER" id="PTHR34183:SF8">
    <property type="entry name" value="ENDOLYTIC PEPTIDOGLYCAN TRANSGLYCOSYLASE RLPA-RELATED"/>
    <property type="match status" value="1"/>
</dbReference>
<dbReference type="PROSITE" id="PS51257">
    <property type="entry name" value="PROKAR_LIPOPROTEIN"/>
    <property type="match status" value="1"/>
</dbReference>
<keyword evidence="3" id="KW-1003">Cell membrane</keyword>
<feature type="domain" description="RlpA-like protein double-psi beta-barrel" evidence="5">
    <location>
        <begin position="34"/>
        <end position="123"/>
    </location>
</feature>
<gene>
    <name evidence="3" type="primary">rlpA</name>
    <name evidence="6" type="ordered locus">Ping_1773</name>
</gene>
<dbReference type="GO" id="GO:0000270">
    <property type="term" value="P:peptidoglycan metabolic process"/>
    <property type="evidence" value="ECO:0007669"/>
    <property type="project" value="UniProtKB-UniRule"/>
</dbReference>
<protein>
    <recommendedName>
        <fullName evidence="3">Endolytic peptidoglycan transglycosylase RlpA</fullName>
        <ecNumber evidence="3">4.2.2.-</ecNumber>
    </recommendedName>
</protein>
<comment type="function">
    <text evidence="3">Lytic transglycosylase with a strong preference for naked glycan strands that lack stem peptides.</text>
</comment>
<dbReference type="eggNOG" id="COG0797">
    <property type="taxonomic scope" value="Bacteria"/>
</dbReference>
<dbReference type="STRING" id="357804.Ping_1773"/>
<dbReference type="GO" id="GO:0005886">
    <property type="term" value="C:plasma membrane"/>
    <property type="evidence" value="ECO:0007669"/>
    <property type="project" value="UniProtKB-SubCell"/>
</dbReference>
<evidence type="ECO:0000256" key="2">
    <source>
        <dbReference type="ARBA" id="ARBA00023316"/>
    </source>
</evidence>
<comment type="subcellular location">
    <subcellularLocation>
        <location evidence="3">Cell membrane</location>
        <topology evidence="3">Lipid-anchor</topology>
    </subcellularLocation>
</comment>
<dbReference type="SUPFAM" id="SSF50685">
    <property type="entry name" value="Barwin-like endoglucanases"/>
    <property type="match status" value="1"/>
</dbReference>
<keyword evidence="7" id="KW-1185">Reference proteome</keyword>
<keyword evidence="2 3" id="KW-0961">Cell wall biogenesis/degradation</keyword>
<dbReference type="InterPro" id="IPR009009">
    <property type="entry name" value="RlpA-like_DPBB"/>
</dbReference>
<evidence type="ECO:0000313" key="6">
    <source>
        <dbReference type="EMBL" id="ABM03556.1"/>
    </source>
</evidence>
<dbReference type="InterPro" id="IPR036908">
    <property type="entry name" value="RlpA-like_sf"/>
</dbReference>
<comment type="similarity">
    <text evidence="3 4">Belongs to the RlpA family.</text>
</comment>
<dbReference type="InterPro" id="IPR034718">
    <property type="entry name" value="RlpA"/>
</dbReference>